<reference evidence="2" key="1">
    <citation type="submission" date="2021-01" db="EMBL/GenBank/DDBJ databases">
        <authorList>
            <person name="Corre E."/>
            <person name="Pelletier E."/>
            <person name="Niang G."/>
            <person name="Scheremetjew M."/>
            <person name="Finn R."/>
            <person name="Kale V."/>
            <person name="Holt S."/>
            <person name="Cochrane G."/>
            <person name="Meng A."/>
            <person name="Brown T."/>
            <person name="Cohen L."/>
        </authorList>
    </citation>
    <scope>NUCLEOTIDE SEQUENCE</scope>
    <source>
        <strain evidence="2">CCMP622</strain>
    </source>
</reference>
<sequence length="178" mass="20356">MDTFPPSEPLAMQLGKSRKMYVTPGENQYPNHKINEDIIFIVAEGFLLFISQQLADIFDVKIFISTHPDWQVACERRFKRSGGGGGATSEGFQTWYKDVVWVNFLKRRARQIENAGDGLIMLDAKQSKEELQTSALQALRSKLPGAAKRKLDYYLARSSERRGYEQGDDRKQDRCSML</sequence>
<dbReference type="EMBL" id="HBHP01035490">
    <property type="protein sequence ID" value="CAD9777831.1"/>
    <property type="molecule type" value="Transcribed_RNA"/>
</dbReference>
<proteinExistence type="predicted"/>
<dbReference type="AlphaFoldDB" id="A0A7S2U336"/>
<accession>A0A7S2U336</accession>
<dbReference type="EMBL" id="HBHP01035491">
    <property type="protein sequence ID" value="CAD9777832.1"/>
    <property type="molecule type" value="Transcribed_RNA"/>
</dbReference>
<protein>
    <submittedName>
        <fullName evidence="2">Uncharacterized protein</fullName>
    </submittedName>
</protein>
<dbReference type="InterPro" id="IPR027417">
    <property type="entry name" value="P-loop_NTPase"/>
</dbReference>
<dbReference type="Gene3D" id="3.40.50.300">
    <property type="entry name" value="P-loop containing nucleotide triphosphate hydrolases"/>
    <property type="match status" value="1"/>
</dbReference>
<evidence type="ECO:0000313" key="1">
    <source>
        <dbReference type="EMBL" id="CAD9777831.1"/>
    </source>
</evidence>
<evidence type="ECO:0000313" key="2">
    <source>
        <dbReference type="EMBL" id="CAD9777832.1"/>
    </source>
</evidence>
<dbReference type="SUPFAM" id="SSF52540">
    <property type="entry name" value="P-loop containing nucleoside triphosphate hydrolases"/>
    <property type="match status" value="1"/>
</dbReference>
<gene>
    <name evidence="1" type="ORF">LSP00402_LOCUS21847</name>
    <name evidence="2" type="ORF">LSP00402_LOCUS21848</name>
</gene>
<name>A0A7S2U336_9EUKA</name>
<organism evidence="2">
    <name type="scientific">Lotharella oceanica</name>
    <dbReference type="NCBI Taxonomy" id="641309"/>
    <lineage>
        <taxon>Eukaryota</taxon>
        <taxon>Sar</taxon>
        <taxon>Rhizaria</taxon>
        <taxon>Cercozoa</taxon>
        <taxon>Chlorarachniophyceae</taxon>
        <taxon>Lotharella</taxon>
    </lineage>
</organism>